<protein>
    <submittedName>
        <fullName evidence="1">Thioesterase</fullName>
    </submittedName>
</protein>
<organism evidence="1 2">
    <name type="scientific">Cellulomonas biazotea</name>
    <dbReference type="NCBI Taxonomy" id="1709"/>
    <lineage>
        <taxon>Bacteria</taxon>
        <taxon>Bacillati</taxon>
        <taxon>Actinomycetota</taxon>
        <taxon>Actinomycetes</taxon>
        <taxon>Micrococcales</taxon>
        <taxon>Cellulomonadaceae</taxon>
        <taxon>Cellulomonas</taxon>
    </lineage>
</organism>
<dbReference type="Proteomes" id="UP000289954">
    <property type="component" value="Unassembled WGS sequence"/>
</dbReference>
<proteinExistence type="predicted"/>
<dbReference type="InterPro" id="IPR051490">
    <property type="entry name" value="THEM6_lcsJ_thioesterase"/>
</dbReference>
<dbReference type="InterPro" id="IPR029069">
    <property type="entry name" value="HotDog_dom_sf"/>
</dbReference>
<dbReference type="OrthoDB" id="3727779at2"/>
<dbReference type="CDD" id="cd00586">
    <property type="entry name" value="4HBT"/>
    <property type="match status" value="1"/>
</dbReference>
<sequence>MTRTLQLAYASFRPRRAVPGQTVLSPSVTSMRVHLGDIDLYRHVNNGVYLQYMDIGRANYIADLAGYTLLNQRGWYPVVAASTVKYRRSLTLGQRFTQTTRVLGWDERVVYMEQVFERGGDHIARGIVAGRFLARDGRRIPAPDVVRLLTGDAVESPDLPSDVATWASAVDVAHRSA</sequence>
<evidence type="ECO:0000313" key="1">
    <source>
        <dbReference type="EMBL" id="GCE75005.1"/>
    </source>
</evidence>
<gene>
    <name evidence="1" type="ORF">CBZ_00610</name>
</gene>
<dbReference type="EMBL" id="BIMR01000006">
    <property type="protein sequence ID" value="GCE75005.1"/>
    <property type="molecule type" value="Genomic_DNA"/>
</dbReference>
<accession>A0A402DLL2</accession>
<dbReference type="PANTHER" id="PTHR12475">
    <property type="match status" value="1"/>
</dbReference>
<evidence type="ECO:0000313" key="2">
    <source>
        <dbReference type="Proteomes" id="UP000289954"/>
    </source>
</evidence>
<dbReference type="SUPFAM" id="SSF54637">
    <property type="entry name" value="Thioesterase/thiol ester dehydrase-isomerase"/>
    <property type="match status" value="1"/>
</dbReference>
<comment type="caution">
    <text evidence="1">The sequence shown here is derived from an EMBL/GenBank/DDBJ whole genome shotgun (WGS) entry which is preliminary data.</text>
</comment>
<name>A0A402DLL2_9CELL</name>
<keyword evidence="2" id="KW-1185">Reference proteome</keyword>
<dbReference type="Gene3D" id="3.10.129.10">
    <property type="entry name" value="Hotdog Thioesterase"/>
    <property type="match status" value="1"/>
</dbReference>
<dbReference type="PANTHER" id="PTHR12475:SF4">
    <property type="entry name" value="PROTEIN THEM6"/>
    <property type="match status" value="1"/>
</dbReference>
<dbReference type="Pfam" id="PF13279">
    <property type="entry name" value="4HBT_2"/>
    <property type="match status" value="1"/>
</dbReference>
<reference evidence="1 2" key="1">
    <citation type="submission" date="2019-01" db="EMBL/GenBank/DDBJ databases">
        <title>Draft genome sequence of Cellulomonas takizawaensis strain TKZ-21.</title>
        <authorList>
            <person name="Yamamura H."/>
            <person name="Hayashi T."/>
            <person name="Hamada M."/>
            <person name="Serisawa Y."/>
            <person name="Matsuyama K."/>
            <person name="Nakagawa Y."/>
            <person name="Otoguro M."/>
            <person name="Yanagida F."/>
            <person name="Hayakawa M."/>
        </authorList>
    </citation>
    <scope>NUCLEOTIDE SEQUENCE [LARGE SCALE GENOMIC DNA]</scope>
    <source>
        <strain evidence="1 2">NBRC12680</strain>
    </source>
</reference>
<dbReference type="RefSeq" id="WP_130779637.1">
    <property type="nucleotide sequence ID" value="NZ_BIMR01000006.1"/>
</dbReference>
<dbReference type="AlphaFoldDB" id="A0A402DLL2"/>